<proteinExistence type="predicted"/>
<dbReference type="InterPro" id="IPR025029">
    <property type="entry name" value="DUF3918"/>
</dbReference>
<dbReference type="AlphaFoldDB" id="A0A0B6AGB3"/>
<dbReference type="KEGG" id="bmeg:BG04_1605"/>
<dbReference type="EMBL" id="CP009920">
    <property type="protein sequence ID" value="AJI22561.1"/>
    <property type="molecule type" value="Genomic_DNA"/>
</dbReference>
<accession>A0A0B6AGB3</accession>
<gene>
    <name evidence="1" type="ORF">BG04_1605</name>
</gene>
<dbReference type="Proteomes" id="UP000031829">
    <property type="component" value="Chromosome"/>
</dbReference>
<evidence type="ECO:0008006" key="3">
    <source>
        <dbReference type="Google" id="ProtNLM"/>
    </source>
</evidence>
<sequence>MICSQTTSAQLISNSFLPGGRAMGRIIPSVVAFGLGAYAFKMADDREMFTKRNMKKMRKRMMKAIH</sequence>
<dbReference type="HOGENOM" id="CLU_2822154_0_0_9"/>
<protein>
    <recommendedName>
        <fullName evidence="3">DUF3918 domain-containing protein</fullName>
    </recommendedName>
</protein>
<reference evidence="1 2" key="1">
    <citation type="journal article" date="2015" name="Genome Announc.">
        <title>Complete genome sequences for 35 biothreat assay-relevant bacillus species.</title>
        <authorList>
            <person name="Johnson S.L."/>
            <person name="Daligault H.E."/>
            <person name="Davenport K.W."/>
            <person name="Jaissle J."/>
            <person name="Frey K.G."/>
            <person name="Ladner J.T."/>
            <person name="Broomall S.M."/>
            <person name="Bishop-Lilly K.A."/>
            <person name="Bruce D.C."/>
            <person name="Gibbons H.S."/>
            <person name="Coyne S.R."/>
            <person name="Lo C.C."/>
            <person name="Meincke L."/>
            <person name="Munk A.C."/>
            <person name="Koroleva G.I."/>
            <person name="Rosenzweig C.N."/>
            <person name="Palacios G.F."/>
            <person name="Redden C.L."/>
            <person name="Minogue T.D."/>
            <person name="Chain P.S."/>
        </authorList>
    </citation>
    <scope>NUCLEOTIDE SEQUENCE [LARGE SCALE GENOMIC DNA]</scope>
    <source>
        <strain evidence="2">ATCC 14581 / DSM 32 / JCM 2506 / NBRC 15308 / NCIMB 9376 / NCTC 10342 / NRRL B-14308 / VKM B-512</strain>
    </source>
</reference>
<evidence type="ECO:0000313" key="1">
    <source>
        <dbReference type="EMBL" id="AJI22561.1"/>
    </source>
</evidence>
<evidence type="ECO:0000313" key="2">
    <source>
        <dbReference type="Proteomes" id="UP000031829"/>
    </source>
</evidence>
<dbReference type="Pfam" id="PF13056">
    <property type="entry name" value="DUF3918"/>
    <property type="match status" value="1"/>
</dbReference>
<organism evidence="1 2">
    <name type="scientific">Priestia megaterium (strain ATCC 14581 / DSM 32 / CCUG 1817 / JCM 2506 / NBRC 15308 / NCIMB 9376 / NCTC 10342 / NRRL B-14308 / VKM B-512 / Ford 19)</name>
    <name type="common">Bacillus megaterium</name>
    <dbReference type="NCBI Taxonomy" id="1348623"/>
    <lineage>
        <taxon>Bacteria</taxon>
        <taxon>Bacillati</taxon>
        <taxon>Bacillota</taxon>
        <taxon>Bacilli</taxon>
        <taxon>Bacillales</taxon>
        <taxon>Bacillaceae</taxon>
        <taxon>Priestia</taxon>
    </lineage>
</organism>
<name>A0A0B6AGB3_PRIM2</name>